<dbReference type="Gene3D" id="3.90.70.10">
    <property type="entry name" value="Cysteine proteinases"/>
    <property type="match status" value="2"/>
</dbReference>
<dbReference type="InterPro" id="IPR025661">
    <property type="entry name" value="Pept_asp_AS"/>
</dbReference>
<dbReference type="InterPro" id="IPR000668">
    <property type="entry name" value="Peptidase_C1A_C"/>
</dbReference>
<keyword evidence="5" id="KW-1185">Reference proteome</keyword>
<dbReference type="Pfam" id="PF08246">
    <property type="entry name" value="Inhibitor_I29"/>
    <property type="match status" value="1"/>
</dbReference>
<dbReference type="InterPro" id="IPR039417">
    <property type="entry name" value="Peptidase_C1A_papain-like"/>
</dbReference>
<dbReference type="CDD" id="cd02248">
    <property type="entry name" value="Peptidase_C1A"/>
    <property type="match status" value="1"/>
</dbReference>
<dbReference type="PROSITE" id="PS00640">
    <property type="entry name" value="THIOL_PROTEASE_ASN"/>
    <property type="match status" value="1"/>
</dbReference>
<dbReference type="Gene3D" id="1.10.287.2250">
    <property type="match status" value="1"/>
</dbReference>
<evidence type="ECO:0000256" key="2">
    <source>
        <dbReference type="ARBA" id="ARBA00023157"/>
    </source>
</evidence>
<dbReference type="InterPro" id="IPR013128">
    <property type="entry name" value="Peptidase_C1A"/>
</dbReference>
<proteinExistence type="inferred from homology"/>
<dbReference type="PRINTS" id="PR00705">
    <property type="entry name" value="PAPAIN"/>
</dbReference>
<feature type="domain" description="Peptidase C1A papain C-terminal" evidence="3">
    <location>
        <begin position="79"/>
        <end position="269"/>
    </location>
</feature>
<dbReference type="GeneID" id="107121059"/>
<evidence type="ECO:0000259" key="4">
    <source>
        <dbReference type="SMART" id="SM00848"/>
    </source>
</evidence>
<gene>
    <name evidence="6" type="primary">CTSW</name>
</gene>
<dbReference type="SMART" id="SM00645">
    <property type="entry name" value="Pept_C1"/>
    <property type="match status" value="1"/>
</dbReference>
<dbReference type="InterPro" id="IPR038765">
    <property type="entry name" value="Papain-like_cys_pep_sf"/>
</dbReference>
<dbReference type="InterPro" id="IPR013201">
    <property type="entry name" value="Prot_inhib_I29"/>
</dbReference>
<evidence type="ECO:0000259" key="3">
    <source>
        <dbReference type="SMART" id="SM00645"/>
    </source>
</evidence>
<dbReference type="SUPFAM" id="SSF54001">
    <property type="entry name" value="Cysteine proteinases"/>
    <property type="match status" value="1"/>
</dbReference>
<dbReference type="Pfam" id="PF00112">
    <property type="entry name" value="Peptidase_C1"/>
    <property type="match status" value="2"/>
</dbReference>
<organism evidence="5 6">
    <name type="scientific">Gekko japonicus</name>
    <name type="common">Schlegel's Japanese gecko</name>
    <dbReference type="NCBI Taxonomy" id="146911"/>
    <lineage>
        <taxon>Eukaryota</taxon>
        <taxon>Metazoa</taxon>
        <taxon>Chordata</taxon>
        <taxon>Craniata</taxon>
        <taxon>Vertebrata</taxon>
        <taxon>Euteleostomi</taxon>
        <taxon>Lepidosauria</taxon>
        <taxon>Squamata</taxon>
        <taxon>Bifurcata</taxon>
        <taxon>Gekkota</taxon>
        <taxon>Gekkonidae</taxon>
        <taxon>Gekkoninae</taxon>
        <taxon>Gekko</taxon>
    </lineage>
</organism>
<name>A0ABM1L097_GEKJA</name>
<dbReference type="RefSeq" id="XP_015279384.1">
    <property type="nucleotide sequence ID" value="XM_015423898.1"/>
</dbReference>
<reference evidence="6" key="1">
    <citation type="submission" date="2025-08" db="UniProtKB">
        <authorList>
            <consortium name="RefSeq"/>
        </authorList>
    </citation>
    <scope>IDENTIFICATION</scope>
</reference>
<evidence type="ECO:0000313" key="6">
    <source>
        <dbReference type="RefSeq" id="XP_015279384.1"/>
    </source>
</evidence>
<dbReference type="PANTHER" id="PTHR12411">
    <property type="entry name" value="CYSTEINE PROTEASE FAMILY C1-RELATED"/>
    <property type="match status" value="1"/>
</dbReference>
<dbReference type="InterPro" id="IPR025660">
    <property type="entry name" value="Pept_his_AS"/>
</dbReference>
<comment type="similarity">
    <text evidence="1">Belongs to the peptidase C1 family.</text>
</comment>
<evidence type="ECO:0000256" key="1">
    <source>
        <dbReference type="ARBA" id="ARBA00008455"/>
    </source>
</evidence>
<protein>
    <submittedName>
        <fullName evidence="6">Cathepsin W</fullName>
    </submittedName>
</protein>
<evidence type="ECO:0000313" key="5">
    <source>
        <dbReference type="Proteomes" id="UP000694871"/>
    </source>
</evidence>
<dbReference type="Proteomes" id="UP000694871">
    <property type="component" value="Unplaced"/>
</dbReference>
<dbReference type="SMART" id="SM00848">
    <property type="entry name" value="Inhibitor_I29"/>
    <property type="match status" value="1"/>
</dbReference>
<dbReference type="PROSITE" id="PS00639">
    <property type="entry name" value="THIOL_PROTEASE_HIS"/>
    <property type="match status" value="1"/>
</dbReference>
<sequence length="283" mass="31810">MIRFNKTYGSQEERDHRFQVFTQNLKVSCALQASELGTAQYGVTLFSDLTESEFEKMFGIPHHPSHPPTLKKSAKPPKGAKSCDWRKFGAITAVKNQGSCKSCWAFAAVSNIEALWNIHLHLPRNVSVQGGLTEDKRYPYVAEQQKCRKDRGKAVAWIQDYEFLPRDEKHMAQVVASRGPVTSLINLKGLQHYQKGILQRPSQDCNPQHLDHAVLIVGYGGVKPRRGSWSAPYWTIQNSWGEAWGEKGYFRLHRGSNTCGIAQYPVTAIVKNSGKKMPVSCPP</sequence>
<keyword evidence="2" id="KW-1015">Disulfide bond</keyword>
<accession>A0ABM1L097</accession>
<feature type="domain" description="Cathepsin propeptide inhibitor" evidence="4">
    <location>
        <begin position="1"/>
        <end position="54"/>
    </location>
</feature>